<proteinExistence type="predicted"/>
<keyword evidence="4" id="KW-1185">Reference proteome</keyword>
<evidence type="ECO:0000259" key="1">
    <source>
        <dbReference type="Pfam" id="PF04179"/>
    </source>
</evidence>
<dbReference type="InterPro" id="IPR033449">
    <property type="entry name" value="Rit1_N"/>
</dbReference>
<dbReference type="GO" id="GO:0043399">
    <property type="term" value="F:tRNA adenosine(64)-2'-O-ribosylphosphate transferase activity"/>
    <property type="evidence" value="ECO:0007669"/>
    <property type="project" value="InterPro"/>
</dbReference>
<dbReference type="Pfam" id="PF04179">
    <property type="entry name" value="Init_tRNA_PT"/>
    <property type="match status" value="1"/>
</dbReference>
<comment type="caution">
    <text evidence="3">The sequence shown here is derived from an EMBL/GenBank/DDBJ whole genome shotgun (WGS) entry which is preliminary data.</text>
</comment>
<dbReference type="RefSeq" id="XP_043048390.1">
    <property type="nucleotide sequence ID" value="XM_043192095.1"/>
</dbReference>
<evidence type="ECO:0000313" key="4">
    <source>
        <dbReference type="Proteomes" id="UP000790833"/>
    </source>
</evidence>
<dbReference type="OrthoDB" id="45256at2759"/>
<gene>
    <name evidence="3" type="ORF">KQ657_001297</name>
</gene>
<dbReference type="InterPro" id="IPR033421">
    <property type="entry name" value="Rit1_DUSP-like"/>
</dbReference>
<evidence type="ECO:0000313" key="3">
    <source>
        <dbReference type="EMBL" id="KAG7192840.1"/>
    </source>
</evidence>
<reference evidence="3" key="1">
    <citation type="submission" date="2021-03" db="EMBL/GenBank/DDBJ databases">
        <authorList>
            <person name="Palmer J.M."/>
        </authorList>
    </citation>
    <scope>NUCLEOTIDE SEQUENCE</scope>
    <source>
        <strain evidence="3">ARV_011</strain>
    </source>
</reference>
<dbReference type="GeneID" id="66114671"/>
<dbReference type="EMBL" id="JAHMUF010000015">
    <property type="protein sequence ID" value="KAG7192840.1"/>
    <property type="molecule type" value="Genomic_DNA"/>
</dbReference>
<dbReference type="Pfam" id="PF17184">
    <property type="entry name" value="Rit1_C"/>
    <property type="match status" value="1"/>
</dbReference>
<organism evidence="3 4">
    <name type="scientific">Scheffersomyces spartinae</name>
    <dbReference type="NCBI Taxonomy" id="45513"/>
    <lineage>
        <taxon>Eukaryota</taxon>
        <taxon>Fungi</taxon>
        <taxon>Dikarya</taxon>
        <taxon>Ascomycota</taxon>
        <taxon>Saccharomycotina</taxon>
        <taxon>Pichiomycetes</taxon>
        <taxon>Debaryomycetaceae</taxon>
        <taxon>Scheffersomyces</taxon>
    </lineage>
</organism>
<dbReference type="InterPro" id="IPR007306">
    <property type="entry name" value="Rit1"/>
</dbReference>
<feature type="domain" description="Rit1 N-terminal" evidence="2">
    <location>
        <begin position="26"/>
        <end position="118"/>
    </location>
</feature>
<sequence>MWTLAVPEEQLATNTFGNETILGTGDQRKPLLCQWYYPGCLGLRNPLDIDVSQLHIISCVIASKKVNDMENRMTLRLNGSVVQWYYVQGSADDHELWLTNEICEGKLDPRFFWNHIYTSSDIIDPNSNMIYDWLGDDQLIAKMNSIWTNYAQLLSTKNGILPDISNVDKEDNKTGISFGIINSSVEYAELVDAFKGNVDQVIVFSTKYEILNPRKAKVFHYSLESGKKSSRQLRDIFPVLLPQLDTNLPIMVLGEDDTDLAALVVLILLSQNYDDDWCRCQRQQRPNKDTVRRHLRLLLNVRRVNPSRNTLQSVNAYIM</sequence>
<feature type="domain" description="Rit1 DUSP-like" evidence="1">
    <location>
        <begin position="218"/>
        <end position="317"/>
    </location>
</feature>
<evidence type="ECO:0000259" key="2">
    <source>
        <dbReference type="Pfam" id="PF17184"/>
    </source>
</evidence>
<protein>
    <submittedName>
        <fullName evidence="3">Uncharacterized protein</fullName>
    </submittedName>
</protein>
<accession>A0A9P7V7W1</accession>
<dbReference type="GO" id="GO:0019988">
    <property type="term" value="P:charged-tRNA amino acid modification"/>
    <property type="evidence" value="ECO:0007669"/>
    <property type="project" value="InterPro"/>
</dbReference>
<dbReference type="GO" id="GO:0005737">
    <property type="term" value="C:cytoplasm"/>
    <property type="evidence" value="ECO:0007669"/>
    <property type="project" value="TreeGrafter"/>
</dbReference>
<dbReference type="PANTHER" id="PTHR31811:SF0">
    <property type="entry name" value="TRNA A64-2'-O-RIBOSYLPHOSPHATE TRANSFERASE"/>
    <property type="match status" value="1"/>
</dbReference>
<name>A0A9P7V7W1_9ASCO</name>
<dbReference type="AlphaFoldDB" id="A0A9P7V7W1"/>
<dbReference type="Proteomes" id="UP000790833">
    <property type="component" value="Unassembled WGS sequence"/>
</dbReference>
<dbReference type="PANTHER" id="PTHR31811">
    <property type="entry name" value="TRNA A64-2'-O-RIBOSYLPHOSPHATE TRANSFERASE"/>
    <property type="match status" value="1"/>
</dbReference>